<dbReference type="Proteomes" id="UP000507470">
    <property type="component" value="Unassembled WGS sequence"/>
</dbReference>
<reference evidence="2 3" key="1">
    <citation type="submission" date="2020-06" db="EMBL/GenBank/DDBJ databases">
        <authorList>
            <person name="Li R."/>
            <person name="Bekaert M."/>
        </authorList>
    </citation>
    <scope>NUCLEOTIDE SEQUENCE [LARGE SCALE GENOMIC DNA]</scope>
    <source>
        <strain evidence="3">wild</strain>
    </source>
</reference>
<name>A0A6J8E0B2_MYTCO</name>
<evidence type="ECO:0000313" key="3">
    <source>
        <dbReference type="Proteomes" id="UP000507470"/>
    </source>
</evidence>
<protein>
    <submittedName>
        <fullName evidence="2">Uncharacterized protein</fullName>
    </submittedName>
</protein>
<dbReference type="AlphaFoldDB" id="A0A6J8E0B2"/>
<dbReference type="OrthoDB" id="10302777at2759"/>
<evidence type="ECO:0000313" key="2">
    <source>
        <dbReference type="EMBL" id="CAC5413403.1"/>
    </source>
</evidence>
<dbReference type="EMBL" id="CACVKT020008134">
    <property type="protein sequence ID" value="CAC5413403.1"/>
    <property type="molecule type" value="Genomic_DNA"/>
</dbReference>
<keyword evidence="1" id="KW-0732">Signal</keyword>
<gene>
    <name evidence="2" type="ORF">MCOR_46295</name>
</gene>
<feature type="signal peptide" evidence="1">
    <location>
        <begin position="1"/>
        <end position="20"/>
    </location>
</feature>
<proteinExistence type="predicted"/>
<sequence length="154" mass="17921">MQQFVVICLLVVLPICIAQGRRPKNGANQDTRADIRKCRDCRRFFKGDNFQLCLKLFCSTDKTRKNLKNRKRCNSCTRFRAQKKQQTCREVFCEVPSVKGAIPPRRVQRTPRARSSLDPNAFSRIATALTVDMLCQYCRIRRNRNCLRKFGCQG</sequence>
<accession>A0A6J8E0B2</accession>
<feature type="chain" id="PRO_5026919780" evidence="1">
    <location>
        <begin position="21"/>
        <end position="154"/>
    </location>
</feature>
<organism evidence="2 3">
    <name type="scientific">Mytilus coruscus</name>
    <name type="common">Sea mussel</name>
    <dbReference type="NCBI Taxonomy" id="42192"/>
    <lineage>
        <taxon>Eukaryota</taxon>
        <taxon>Metazoa</taxon>
        <taxon>Spiralia</taxon>
        <taxon>Lophotrochozoa</taxon>
        <taxon>Mollusca</taxon>
        <taxon>Bivalvia</taxon>
        <taxon>Autobranchia</taxon>
        <taxon>Pteriomorphia</taxon>
        <taxon>Mytilida</taxon>
        <taxon>Mytiloidea</taxon>
        <taxon>Mytilidae</taxon>
        <taxon>Mytilinae</taxon>
        <taxon>Mytilus</taxon>
    </lineage>
</organism>
<keyword evidence="3" id="KW-1185">Reference proteome</keyword>
<evidence type="ECO:0000256" key="1">
    <source>
        <dbReference type="SAM" id="SignalP"/>
    </source>
</evidence>